<dbReference type="PANTHER" id="PTHR23349:SF108">
    <property type="entry name" value="BHLH DOMAIN-CONTAINING PROTEIN"/>
    <property type="match status" value="1"/>
</dbReference>
<dbReference type="GO" id="GO:0046983">
    <property type="term" value="F:protein dimerization activity"/>
    <property type="evidence" value="ECO:0007669"/>
    <property type="project" value="InterPro"/>
</dbReference>
<dbReference type="InterPro" id="IPR050283">
    <property type="entry name" value="E-box_TF_Regulators"/>
</dbReference>
<accession>A0A0L8FZX8</accession>
<dbReference type="STRING" id="37653.A0A0L8FZX8"/>
<evidence type="ECO:0000313" key="4">
    <source>
        <dbReference type="EMBL" id="KOF70326.1"/>
    </source>
</evidence>
<dbReference type="Gene3D" id="4.10.280.10">
    <property type="entry name" value="Helix-loop-helix DNA-binding domain"/>
    <property type="match status" value="1"/>
</dbReference>
<dbReference type="GO" id="GO:0000981">
    <property type="term" value="F:DNA-binding transcription factor activity, RNA polymerase II-specific"/>
    <property type="evidence" value="ECO:0007669"/>
    <property type="project" value="TreeGrafter"/>
</dbReference>
<dbReference type="SUPFAM" id="SSF47459">
    <property type="entry name" value="HLH, helix-loop-helix DNA-binding domain"/>
    <property type="match status" value="1"/>
</dbReference>
<keyword evidence="1" id="KW-0238">DNA-binding</keyword>
<dbReference type="AlphaFoldDB" id="A0A0L8FZX8"/>
<reference evidence="4" key="1">
    <citation type="submission" date="2015-07" db="EMBL/GenBank/DDBJ databases">
        <title>MeaNS - Measles Nucleotide Surveillance Program.</title>
        <authorList>
            <person name="Tran T."/>
            <person name="Druce J."/>
        </authorList>
    </citation>
    <scope>NUCLEOTIDE SEQUENCE</scope>
    <source>
        <strain evidence="4">UCB-OBI-ISO-001</strain>
        <tissue evidence="4">Gonad</tissue>
    </source>
</reference>
<organism evidence="4">
    <name type="scientific">Octopus bimaculoides</name>
    <name type="common">California two-spotted octopus</name>
    <dbReference type="NCBI Taxonomy" id="37653"/>
    <lineage>
        <taxon>Eukaryota</taxon>
        <taxon>Metazoa</taxon>
        <taxon>Spiralia</taxon>
        <taxon>Lophotrochozoa</taxon>
        <taxon>Mollusca</taxon>
        <taxon>Cephalopoda</taxon>
        <taxon>Coleoidea</taxon>
        <taxon>Octopodiformes</taxon>
        <taxon>Octopoda</taxon>
        <taxon>Incirrata</taxon>
        <taxon>Octopodidae</taxon>
        <taxon>Octopus</taxon>
    </lineage>
</organism>
<evidence type="ECO:0000256" key="2">
    <source>
        <dbReference type="SAM" id="MobiDB-lite"/>
    </source>
</evidence>
<dbReference type="InterPro" id="IPR036638">
    <property type="entry name" value="HLH_DNA-bd_sf"/>
</dbReference>
<dbReference type="InterPro" id="IPR011598">
    <property type="entry name" value="bHLH_dom"/>
</dbReference>
<dbReference type="Pfam" id="PF00010">
    <property type="entry name" value="HLH"/>
    <property type="match status" value="1"/>
</dbReference>
<evidence type="ECO:0000259" key="3">
    <source>
        <dbReference type="PROSITE" id="PS50888"/>
    </source>
</evidence>
<feature type="region of interest" description="Disordered" evidence="2">
    <location>
        <begin position="1"/>
        <end position="129"/>
    </location>
</feature>
<proteinExistence type="predicted"/>
<name>A0A0L8FZX8_OCTBM</name>
<protein>
    <recommendedName>
        <fullName evidence="3">BHLH domain-containing protein</fullName>
    </recommendedName>
</protein>
<dbReference type="GO" id="GO:0000977">
    <property type="term" value="F:RNA polymerase II transcription regulatory region sequence-specific DNA binding"/>
    <property type="evidence" value="ECO:0007669"/>
    <property type="project" value="TreeGrafter"/>
</dbReference>
<dbReference type="CDD" id="cd19724">
    <property type="entry name" value="bHLH_TS_ASCL3_like"/>
    <property type="match status" value="1"/>
</dbReference>
<feature type="compositionally biased region" description="Low complexity" evidence="2">
    <location>
        <begin position="40"/>
        <end position="127"/>
    </location>
</feature>
<dbReference type="GO" id="GO:0032502">
    <property type="term" value="P:developmental process"/>
    <property type="evidence" value="ECO:0007669"/>
    <property type="project" value="TreeGrafter"/>
</dbReference>
<feature type="domain" description="BHLH" evidence="3">
    <location>
        <begin position="197"/>
        <end position="249"/>
    </location>
</feature>
<dbReference type="PROSITE" id="PS50888">
    <property type="entry name" value="BHLH"/>
    <property type="match status" value="1"/>
</dbReference>
<evidence type="ECO:0000256" key="1">
    <source>
        <dbReference type="ARBA" id="ARBA00023125"/>
    </source>
</evidence>
<sequence>MHRFQSMGFPILSPRHMTSPTCDDLGIPHNSEEPPYTLGLLQLSQQDQYKQQQHNNKNNNNHNNNSNIPNDISNSENINSNGGSSSNSDNSNIISNNNSNNNNTNTTTNNNNNNSTNNRNNKNSNGNMLLACHFSSDSSNFGSILQTEEGRGDQRFPMESDPSSMAIPAKKNDPFSPHCLIPLPSHLMDFNGGFEPAFIRKRNERERERVRCVNEGYAQLKKHLPLAQKDKRLSKVETLRTAIHYIRAYHVQLHLNVPNMTVQEYICYNPDPIKFRIVNLPLK</sequence>
<dbReference type="EMBL" id="KQ424873">
    <property type="protein sequence ID" value="KOF70326.1"/>
    <property type="molecule type" value="Genomic_DNA"/>
</dbReference>
<dbReference type="SMART" id="SM00353">
    <property type="entry name" value="HLH"/>
    <property type="match status" value="1"/>
</dbReference>
<dbReference type="PANTHER" id="PTHR23349">
    <property type="entry name" value="BASIC HELIX-LOOP-HELIX TRANSCRIPTION FACTOR, TWIST"/>
    <property type="match status" value="1"/>
</dbReference>
<gene>
    <name evidence="4" type="ORF">OCBIM_22003063mg</name>
</gene>